<proteinExistence type="predicted"/>
<gene>
    <name evidence="1" type="ORF">Vafri_20113</name>
</gene>
<dbReference type="AlphaFoldDB" id="A0A8J4BPI9"/>
<organism evidence="1 2">
    <name type="scientific">Volvox africanus</name>
    <dbReference type="NCBI Taxonomy" id="51714"/>
    <lineage>
        <taxon>Eukaryota</taxon>
        <taxon>Viridiplantae</taxon>
        <taxon>Chlorophyta</taxon>
        <taxon>core chlorophytes</taxon>
        <taxon>Chlorophyceae</taxon>
        <taxon>CS clade</taxon>
        <taxon>Chlamydomonadales</taxon>
        <taxon>Volvocaceae</taxon>
        <taxon>Volvox</taxon>
    </lineage>
</organism>
<evidence type="ECO:0000313" key="2">
    <source>
        <dbReference type="Proteomes" id="UP000747399"/>
    </source>
</evidence>
<sequence length="587" mass="60118">MVAAAAEAAARAAAASASIRIKELHGDGGEMALPLRGMSPSLDLRGDIPSFVQGGPLLAVTVRRALQSEAPDLAPSGSFTPALLLFDWETGRRVGPELPEPLHLSWDPSRTMLAMAYTSQLLIVRARPEFQVAVSLPVCDAESLEWSARQLFIATSSHIMCALLSPFPPLVNPSTVSTAAVTPPAAPPARLITLAGPGAGGSVAGGALAQEGFLPAPAIRPPGPLALLGPRDGCLWMVGVLGQPLALGLSHPGLRCCSMVAAGDLHGAVSLASRALAPNLHDELAALMLDMDGQRAAAAAVNLPGISLQTQLRLRIALRHWQQAVEAADALLLGYTVRPPPGQFCSSVATVAFANGHGGGHSFAYGGGGGTRLGDDFVDLSMAEGGAPANAPAHPEDLDWTEPLRTASSSARAAATAVVASRAPGRDGPSVAWGGPTADTVQLVLGLMEDLQRAGLHDVVRHLVTPLLVNAVFLGGEQLRTLGSIMAQVGMKMDLPKLLHSVAPGADSSGREAAALLAAMLSGHTALVQDSLREDGAQPLAALQARVYGLSSAADSMAVWRRQLAAAAPLGTAAALGRLEVSDPLPA</sequence>
<dbReference type="PANTHER" id="PTHR45521">
    <property type="entry name" value="TSET COMPLEX MEMBER TSTF"/>
    <property type="match status" value="1"/>
</dbReference>
<keyword evidence="2" id="KW-1185">Reference proteome</keyword>
<dbReference type="Proteomes" id="UP000747399">
    <property type="component" value="Unassembled WGS sequence"/>
</dbReference>
<dbReference type="EMBL" id="BNCO01000087">
    <property type="protein sequence ID" value="GIL66638.1"/>
    <property type="molecule type" value="Genomic_DNA"/>
</dbReference>
<comment type="caution">
    <text evidence="1">The sequence shown here is derived from an EMBL/GenBank/DDBJ whole genome shotgun (WGS) entry which is preliminary data.</text>
</comment>
<evidence type="ECO:0000313" key="1">
    <source>
        <dbReference type="EMBL" id="GIL66638.1"/>
    </source>
</evidence>
<protein>
    <submittedName>
        <fullName evidence="1">Uncharacterized protein</fullName>
    </submittedName>
</protein>
<reference evidence="1" key="1">
    <citation type="journal article" date="2021" name="Proc. Natl. Acad. Sci. U.S.A.">
        <title>Three genomes in the algal genus Volvox reveal the fate of a haploid sex-determining region after a transition to homothallism.</title>
        <authorList>
            <person name="Yamamoto K."/>
            <person name="Hamaji T."/>
            <person name="Kawai-Toyooka H."/>
            <person name="Matsuzaki R."/>
            <person name="Takahashi F."/>
            <person name="Nishimura Y."/>
            <person name="Kawachi M."/>
            <person name="Noguchi H."/>
            <person name="Minakuchi Y."/>
            <person name="Umen J.G."/>
            <person name="Toyoda A."/>
            <person name="Nozaki H."/>
        </authorList>
    </citation>
    <scope>NUCLEOTIDE SEQUENCE</scope>
    <source>
        <strain evidence="1">NIES-3780</strain>
    </source>
</reference>
<dbReference type="PANTHER" id="PTHR45521:SF2">
    <property type="entry name" value="TRANSDUCIN_WD40 REPEAT-LIKE SUPERFAMILY PROTEIN"/>
    <property type="match status" value="1"/>
</dbReference>
<accession>A0A8J4BPI9</accession>
<dbReference type="InterPro" id="IPR053290">
    <property type="entry name" value="TSET_complex_member"/>
</dbReference>
<name>A0A8J4BPI9_9CHLO</name>